<protein>
    <submittedName>
        <fullName evidence="1">Uncharacterized protein</fullName>
    </submittedName>
</protein>
<reference evidence="1" key="1">
    <citation type="journal article" date="2021" name="Proc. Natl. Acad. Sci. U.S.A.">
        <title>A Catalog of Tens of Thousands of Viruses from Human Metagenomes Reveals Hidden Associations with Chronic Diseases.</title>
        <authorList>
            <person name="Tisza M.J."/>
            <person name="Buck C.B."/>
        </authorList>
    </citation>
    <scope>NUCLEOTIDE SEQUENCE</scope>
    <source>
        <strain evidence="1">CtzO58</strain>
    </source>
</reference>
<proteinExistence type="predicted"/>
<sequence>MSSIARKIQNRLARKTVNGIIKSPAVTKTGEGKRYRVQRIQKFTAARHCGELLEKQIRHDNWN</sequence>
<organism evidence="1">
    <name type="scientific">Siphoviridae sp. ctzO58</name>
    <dbReference type="NCBI Taxonomy" id="2825748"/>
    <lineage>
        <taxon>Viruses</taxon>
        <taxon>Duplodnaviria</taxon>
        <taxon>Heunggongvirae</taxon>
        <taxon>Uroviricota</taxon>
        <taxon>Caudoviricetes</taxon>
    </lineage>
</organism>
<dbReference type="EMBL" id="BK016157">
    <property type="protein sequence ID" value="DAF98900.1"/>
    <property type="molecule type" value="Genomic_DNA"/>
</dbReference>
<accession>A0A8S5UWT2</accession>
<name>A0A8S5UWT2_9CAUD</name>
<evidence type="ECO:0000313" key="1">
    <source>
        <dbReference type="EMBL" id="DAF98900.1"/>
    </source>
</evidence>